<keyword evidence="5" id="KW-1185">Reference proteome</keyword>
<dbReference type="Proteomes" id="UP000275368">
    <property type="component" value="Chromosome"/>
</dbReference>
<dbReference type="AlphaFoldDB" id="A0A3G9IJ08"/>
<dbReference type="CDD" id="cd24076">
    <property type="entry name" value="ASKHA_ATPase_ROK_BsXylR-like"/>
    <property type="match status" value="1"/>
</dbReference>
<dbReference type="PANTHER" id="PTHR18964:SF149">
    <property type="entry name" value="BIFUNCTIONAL UDP-N-ACETYLGLUCOSAMINE 2-EPIMERASE_N-ACETYLMANNOSAMINE KINASE"/>
    <property type="match status" value="1"/>
</dbReference>
<dbReference type="SUPFAM" id="SSF46785">
    <property type="entry name" value="Winged helix' DNA-binding domain"/>
    <property type="match status" value="1"/>
</dbReference>
<dbReference type="InterPro" id="IPR043129">
    <property type="entry name" value="ATPase_NBD"/>
</dbReference>
<evidence type="ECO:0000313" key="4">
    <source>
        <dbReference type="EMBL" id="BBH18987.1"/>
    </source>
</evidence>
<dbReference type="Gene3D" id="1.10.10.10">
    <property type="entry name" value="Winged helix-like DNA-binding domain superfamily/Winged helix DNA-binding domain"/>
    <property type="match status" value="1"/>
</dbReference>
<dbReference type="Gene3D" id="3.30.420.40">
    <property type="match status" value="2"/>
</dbReference>
<keyword evidence="3" id="KW-0119">Carbohydrate metabolism</keyword>
<name>A0A3G9IJ08_9BACL</name>
<dbReference type="Pfam" id="PF00480">
    <property type="entry name" value="ROK"/>
    <property type="match status" value="1"/>
</dbReference>
<dbReference type="KEGG" id="pbk:Back11_03320"/>
<evidence type="ECO:0000256" key="2">
    <source>
        <dbReference type="ARBA" id="ARBA00006479"/>
    </source>
</evidence>
<comment type="similarity">
    <text evidence="2">Belongs to the ROK (NagC/XylR) family.</text>
</comment>
<gene>
    <name evidence="4" type="primary">xylR_2</name>
    <name evidence="4" type="ORF">Back11_03320</name>
</gene>
<comment type="function">
    <text evidence="1">Transcriptional repressor of xylose-utilizing enzymes.</text>
</comment>
<dbReference type="GO" id="GO:0042732">
    <property type="term" value="P:D-xylose metabolic process"/>
    <property type="evidence" value="ECO:0007669"/>
    <property type="project" value="UniProtKB-KW"/>
</dbReference>
<evidence type="ECO:0000313" key="5">
    <source>
        <dbReference type="Proteomes" id="UP000275368"/>
    </source>
</evidence>
<reference evidence="4 5" key="1">
    <citation type="submission" date="2018-11" db="EMBL/GenBank/DDBJ databases">
        <title>Complete genome sequence of Paenibacillus baekrokdamisoli strain KCTC 33723.</title>
        <authorList>
            <person name="Kang S.W."/>
            <person name="Lee K.C."/>
            <person name="Kim K.K."/>
            <person name="Kim J.S."/>
            <person name="Kim D.S."/>
            <person name="Ko S.H."/>
            <person name="Yang S.H."/>
            <person name="Lee J.S."/>
        </authorList>
    </citation>
    <scope>NUCLEOTIDE SEQUENCE [LARGE SCALE GENOMIC DNA]</scope>
    <source>
        <strain evidence="4 5">KCTC 33723</strain>
    </source>
</reference>
<organism evidence="4 5">
    <name type="scientific">Paenibacillus baekrokdamisoli</name>
    <dbReference type="NCBI Taxonomy" id="1712516"/>
    <lineage>
        <taxon>Bacteria</taxon>
        <taxon>Bacillati</taxon>
        <taxon>Bacillota</taxon>
        <taxon>Bacilli</taxon>
        <taxon>Bacillales</taxon>
        <taxon>Paenibacillaceae</taxon>
        <taxon>Paenibacillus</taxon>
    </lineage>
</organism>
<dbReference type="InterPro" id="IPR036388">
    <property type="entry name" value="WH-like_DNA-bd_sf"/>
</dbReference>
<protein>
    <submittedName>
        <fullName evidence="4">Xylose repressor</fullName>
    </submittedName>
</protein>
<proteinExistence type="inferred from homology"/>
<sequence length="413" mass="45381">MLPQTLRTTDIRLSNKLHLLQFVRQRGEVTKPEIEKQLGFSAPTVSTLIDEMVHEGFIKYKGMGSSTGQGGKRPKIFTFNPTGRGIIGIHIGVRSIQAALMDLEANILFRVDCPLKPKVQIHTMMSILDSLIKECVDEARRRHIFLLGIGLGCPGVVDFKTGKVLRSINMPVLEQESFGDIWIKEYDIPAWIDNECNNLALGEKWFGLTGAAGTTLNLLTEEGIGAGIIIDEQLIRGASNSFGEVGHMVIERDGAQCHCGNRGCWEMHSSTSALLSLLEKYANQSAILTEALEQNGELTMDDIVNALEADDKVTQSIAIKELSISLSIGLTNLVNIFNPDAIIVHGEMTRLGAPLLSELRRIVKEQALPISAEQVHIAFSELGEEAHLIGAGALCIKELFEFPEALFRKDETI</sequence>
<evidence type="ECO:0000256" key="3">
    <source>
        <dbReference type="ARBA" id="ARBA00022629"/>
    </source>
</evidence>
<accession>A0A3G9IJ08</accession>
<evidence type="ECO:0000256" key="1">
    <source>
        <dbReference type="ARBA" id="ARBA00002486"/>
    </source>
</evidence>
<dbReference type="InterPro" id="IPR036390">
    <property type="entry name" value="WH_DNA-bd_sf"/>
</dbReference>
<dbReference type="RefSeq" id="WP_125653404.1">
    <property type="nucleotide sequence ID" value="NZ_AP019308.1"/>
</dbReference>
<dbReference type="SUPFAM" id="SSF53067">
    <property type="entry name" value="Actin-like ATPase domain"/>
    <property type="match status" value="1"/>
</dbReference>
<dbReference type="PANTHER" id="PTHR18964">
    <property type="entry name" value="ROK (REPRESSOR, ORF, KINASE) FAMILY"/>
    <property type="match status" value="1"/>
</dbReference>
<keyword evidence="3" id="KW-0859">Xylose metabolism</keyword>
<dbReference type="EMBL" id="AP019308">
    <property type="protein sequence ID" value="BBH18987.1"/>
    <property type="molecule type" value="Genomic_DNA"/>
</dbReference>
<dbReference type="OrthoDB" id="9796533at2"/>
<dbReference type="InterPro" id="IPR000600">
    <property type="entry name" value="ROK"/>
</dbReference>